<dbReference type="PANTHER" id="PTHR43684">
    <property type="match status" value="1"/>
</dbReference>
<protein>
    <submittedName>
        <fullName evidence="4">Enoyl-CoA hydratase</fullName>
    </submittedName>
</protein>
<keyword evidence="5" id="KW-1185">Reference proteome</keyword>
<dbReference type="InterPro" id="IPR001753">
    <property type="entry name" value="Enoyl-CoA_hydra/iso"/>
</dbReference>
<dbReference type="EMBL" id="BAABBQ010000001">
    <property type="protein sequence ID" value="GAA4012571.1"/>
    <property type="molecule type" value="Genomic_DNA"/>
</dbReference>
<accession>A0ABP7SK16</accession>
<dbReference type="CDD" id="cd06558">
    <property type="entry name" value="crotonase-like"/>
    <property type="match status" value="1"/>
</dbReference>
<dbReference type="Pfam" id="PF00378">
    <property type="entry name" value="ECH_1"/>
    <property type="match status" value="1"/>
</dbReference>
<dbReference type="Proteomes" id="UP001500235">
    <property type="component" value="Unassembled WGS sequence"/>
</dbReference>
<gene>
    <name evidence="4" type="ORF">GCM10022280_08110</name>
</gene>
<evidence type="ECO:0000313" key="5">
    <source>
        <dbReference type="Proteomes" id="UP001500235"/>
    </source>
</evidence>
<comment type="caution">
    <text evidence="4">The sequence shown here is derived from an EMBL/GenBank/DDBJ whole genome shotgun (WGS) entry which is preliminary data.</text>
</comment>
<dbReference type="InterPro" id="IPR029045">
    <property type="entry name" value="ClpP/crotonase-like_dom_sf"/>
</dbReference>
<dbReference type="InterPro" id="IPR051053">
    <property type="entry name" value="ECH/Chromodomain_protein"/>
</dbReference>
<reference evidence="5" key="1">
    <citation type="journal article" date="2019" name="Int. J. Syst. Evol. Microbiol.">
        <title>The Global Catalogue of Microorganisms (GCM) 10K type strain sequencing project: providing services to taxonomists for standard genome sequencing and annotation.</title>
        <authorList>
            <consortium name="The Broad Institute Genomics Platform"/>
            <consortium name="The Broad Institute Genome Sequencing Center for Infectious Disease"/>
            <person name="Wu L."/>
            <person name="Ma J."/>
        </authorList>
    </citation>
    <scope>NUCLEOTIDE SEQUENCE [LARGE SCALE GENOMIC DNA]</scope>
    <source>
        <strain evidence="5">JCM 17563</strain>
    </source>
</reference>
<name>A0ABP7SK16_9SPHN</name>
<keyword evidence="2" id="KW-0576">Peroxisome</keyword>
<dbReference type="SUPFAM" id="SSF52096">
    <property type="entry name" value="ClpP/crotonase"/>
    <property type="match status" value="1"/>
</dbReference>
<evidence type="ECO:0000313" key="4">
    <source>
        <dbReference type="EMBL" id="GAA4012571.1"/>
    </source>
</evidence>
<comment type="subcellular location">
    <subcellularLocation>
        <location evidence="1">Peroxisome</location>
    </subcellularLocation>
</comment>
<organism evidence="4 5">
    <name type="scientific">Sphingomonas swuensis</name>
    <dbReference type="NCBI Taxonomy" id="977800"/>
    <lineage>
        <taxon>Bacteria</taxon>
        <taxon>Pseudomonadati</taxon>
        <taxon>Pseudomonadota</taxon>
        <taxon>Alphaproteobacteria</taxon>
        <taxon>Sphingomonadales</taxon>
        <taxon>Sphingomonadaceae</taxon>
        <taxon>Sphingomonas</taxon>
    </lineage>
</organism>
<keyword evidence="3" id="KW-0413">Isomerase</keyword>
<dbReference type="Gene3D" id="3.90.226.10">
    <property type="entry name" value="2-enoyl-CoA Hydratase, Chain A, domain 1"/>
    <property type="match status" value="1"/>
</dbReference>
<proteinExistence type="predicted"/>
<evidence type="ECO:0000256" key="1">
    <source>
        <dbReference type="ARBA" id="ARBA00004275"/>
    </source>
</evidence>
<evidence type="ECO:0000256" key="2">
    <source>
        <dbReference type="ARBA" id="ARBA00023140"/>
    </source>
</evidence>
<evidence type="ECO:0000256" key="3">
    <source>
        <dbReference type="ARBA" id="ARBA00023235"/>
    </source>
</evidence>
<dbReference type="PANTHER" id="PTHR43684:SF1">
    <property type="entry name" value="ENOYL-COA DELTA ISOMERASE 2"/>
    <property type="match status" value="1"/>
</dbReference>
<sequence length="253" mass="27859">MTEHVLIERRGPHLRIALNRPERRNAITVAMYAALADAISSAQDDPELRVITLEGEGVDFTGGNDLADFMKEMPQDGQTDIPVWRLLRALATNKVPLIAAVHGNAVGIGTTMLFHCDLVVAEEGTRFKMPFTELGLVPEAASSLILPRLAGRQLAAKYLLLGEAFGVDEAERFGLVTHRAAGGTLGETLDRVVAMLLSRPTEAVRLTQRLLRGQAHDEILERMEWENGHFSERLTSDEVRHAITSFFAARSAR</sequence>
<dbReference type="RefSeq" id="WP_344706104.1">
    <property type="nucleotide sequence ID" value="NZ_BAABBQ010000001.1"/>
</dbReference>